<dbReference type="SUPFAM" id="SSF46785">
    <property type="entry name" value="Winged helix' DNA-binding domain"/>
    <property type="match status" value="1"/>
</dbReference>
<evidence type="ECO:0000256" key="3">
    <source>
        <dbReference type="ARBA" id="ARBA00023125"/>
    </source>
</evidence>
<organism evidence="6 7">
    <name type="scientific">Methylobacterium planeticum</name>
    <dbReference type="NCBI Taxonomy" id="2615211"/>
    <lineage>
        <taxon>Bacteria</taxon>
        <taxon>Pseudomonadati</taxon>
        <taxon>Pseudomonadota</taxon>
        <taxon>Alphaproteobacteria</taxon>
        <taxon>Hyphomicrobiales</taxon>
        <taxon>Methylobacteriaceae</taxon>
        <taxon>Methylobacterium</taxon>
    </lineage>
</organism>
<keyword evidence="7" id="KW-1185">Reference proteome</keyword>
<dbReference type="GO" id="GO:0000976">
    <property type="term" value="F:transcription cis-regulatory region binding"/>
    <property type="evidence" value="ECO:0007669"/>
    <property type="project" value="TreeGrafter"/>
</dbReference>
<gene>
    <name evidence="6" type="ORF">F6X51_24545</name>
</gene>
<dbReference type="PRINTS" id="PR00039">
    <property type="entry name" value="HTHLYSR"/>
</dbReference>
<dbReference type="Proteomes" id="UP000441523">
    <property type="component" value="Unassembled WGS sequence"/>
</dbReference>
<evidence type="ECO:0000256" key="1">
    <source>
        <dbReference type="ARBA" id="ARBA00009437"/>
    </source>
</evidence>
<protein>
    <submittedName>
        <fullName evidence="6">LysR family transcriptional regulator</fullName>
    </submittedName>
</protein>
<proteinExistence type="inferred from homology"/>
<dbReference type="RefSeq" id="WP_150966427.1">
    <property type="nucleotide sequence ID" value="NZ_VZZJ01000035.1"/>
</dbReference>
<accession>A0A6N6ML67</accession>
<dbReference type="InterPro" id="IPR000847">
    <property type="entry name" value="LysR_HTH_N"/>
</dbReference>
<dbReference type="Gene3D" id="3.40.190.10">
    <property type="entry name" value="Periplasmic binding protein-like II"/>
    <property type="match status" value="1"/>
</dbReference>
<evidence type="ECO:0000259" key="5">
    <source>
        <dbReference type="PROSITE" id="PS50931"/>
    </source>
</evidence>
<evidence type="ECO:0000256" key="2">
    <source>
        <dbReference type="ARBA" id="ARBA00023015"/>
    </source>
</evidence>
<evidence type="ECO:0000313" key="6">
    <source>
        <dbReference type="EMBL" id="KAB1069885.1"/>
    </source>
</evidence>
<dbReference type="PANTHER" id="PTHR30126">
    <property type="entry name" value="HTH-TYPE TRANSCRIPTIONAL REGULATOR"/>
    <property type="match status" value="1"/>
</dbReference>
<dbReference type="InterPro" id="IPR036388">
    <property type="entry name" value="WH-like_DNA-bd_sf"/>
</dbReference>
<dbReference type="GO" id="GO:0003700">
    <property type="term" value="F:DNA-binding transcription factor activity"/>
    <property type="evidence" value="ECO:0007669"/>
    <property type="project" value="InterPro"/>
</dbReference>
<dbReference type="PANTHER" id="PTHR30126:SF2">
    <property type="entry name" value="HTH-TYPE TRANSCRIPTIONAL REGULATOR YJIE"/>
    <property type="match status" value="1"/>
</dbReference>
<evidence type="ECO:0000313" key="7">
    <source>
        <dbReference type="Proteomes" id="UP000441523"/>
    </source>
</evidence>
<dbReference type="Pfam" id="PF03466">
    <property type="entry name" value="LysR_substrate"/>
    <property type="match status" value="1"/>
</dbReference>
<comment type="similarity">
    <text evidence="1">Belongs to the LysR transcriptional regulatory family.</text>
</comment>
<dbReference type="SUPFAM" id="SSF53850">
    <property type="entry name" value="Periplasmic binding protein-like II"/>
    <property type="match status" value="1"/>
</dbReference>
<dbReference type="InterPro" id="IPR036390">
    <property type="entry name" value="WH_DNA-bd_sf"/>
</dbReference>
<dbReference type="EMBL" id="VZZJ01000035">
    <property type="protein sequence ID" value="KAB1069885.1"/>
    <property type="molecule type" value="Genomic_DNA"/>
</dbReference>
<dbReference type="AlphaFoldDB" id="A0A6N6ML67"/>
<evidence type="ECO:0000256" key="4">
    <source>
        <dbReference type="ARBA" id="ARBA00023163"/>
    </source>
</evidence>
<dbReference type="Pfam" id="PF00126">
    <property type="entry name" value="HTH_1"/>
    <property type="match status" value="1"/>
</dbReference>
<comment type="caution">
    <text evidence="6">The sequence shown here is derived from an EMBL/GenBank/DDBJ whole genome shotgun (WGS) entry which is preliminary data.</text>
</comment>
<keyword evidence="4" id="KW-0804">Transcription</keyword>
<feature type="domain" description="HTH lysR-type" evidence="5">
    <location>
        <begin position="1"/>
        <end position="58"/>
    </location>
</feature>
<name>A0A6N6ML67_9HYPH</name>
<dbReference type="PROSITE" id="PS50931">
    <property type="entry name" value="HTH_LYSR"/>
    <property type="match status" value="1"/>
</dbReference>
<reference evidence="6 7" key="1">
    <citation type="submission" date="2019-09" db="EMBL/GenBank/DDBJ databases">
        <title>YIM 132548 draft genome.</title>
        <authorList>
            <person name="Jiang L."/>
        </authorList>
    </citation>
    <scope>NUCLEOTIDE SEQUENCE [LARGE SCALE GENOMIC DNA]</scope>
    <source>
        <strain evidence="6 7">YIM 132548</strain>
    </source>
</reference>
<keyword evidence="2" id="KW-0805">Transcription regulation</keyword>
<dbReference type="InterPro" id="IPR005119">
    <property type="entry name" value="LysR_subst-bd"/>
</dbReference>
<keyword evidence="3" id="KW-0238">DNA-binding</keyword>
<dbReference type="Gene3D" id="1.10.10.10">
    <property type="entry name" value="Winged helix-like DNA-binding domain superfamily/Winged helix DNA-binding domain"/>
    <property type="match status" value="1"/>
</dbReference>
<sequence length="304" mass="33309">MDHDWLKDFLALAELKTFSRAADARNVTQPAFSRRIRALEDWIGAPLFARGAQGATLTPAGLHFQPAADELVRNLERARRTTRAVGDQDTVTLSVAATHALSFTFFPGWIRRLMQVQAFGSLNLISDSMEACEAVMLAGEVHFLLCHFHPGAPTRFEADRFPSLPVGGDVLIPYSAVGADGQAMWVLPGTAGKPVPYLAYSQASGLGRILAACQDREHMHTATALTSHLAATLMTMARDGHGIAWLPQTVAAEDQARGRLVRAGPDLFDVPIEIRLFRSLEFRNHAADALWDRLSDQRYETPAP</sequence>